<feature type="chain" id="PRO_5043907652" description="Bacterial Ig-like domain-containing protein" evidence="2">
    <location>
        <begin position="30"/>
        <end position="850"/>
    </location>
</feature>
<evidence type="ECO:0000256" key="2">
    <source>
        <dbReference type="SAM" id="SignalP"/>
    </source>
</evidence>
<dbReference type="SUPFAM" id="SSF55486">
    <property type="entry name" value="Metalloproteases ('zincins'), catalytic domain"/>
    <property type="match status" value="1"/>
</dbReference>
<feature type="signal peptide" evidence="2">
    <location>
        <begin position="1"/>
        <end position="29"/>
    </location>
</feature>
<feature type="region of interest" description="Disordered" evidence="1">
    <location>
        <begin position="523"/>
        <end position="634"/>
    </location>
</feature>
<proteinExistence type="predicted"/>
<organism evidence="3">
    <name type="scientific">Paraconexibacter sp. AEG42_29</name>
    <dbReference type="NCBI Taxonomy" id="2997339"/>
    <lineage>
        <taxon>Bacteria</taxon>
        <taxon>Bacillati</taxon>
        <taxon>Actinomycetota</taxon>
        <taxon>Thermoleophilia</taxon>
        <taxon>Solirubrobacterales</taxon>
        <taxon>Paraconexibacteraceae</taxon>
        <taxon>Paraconexibacter</taxon>
    </lineage>
</organism>
<dbReference type="InterPro" id="IPR024079">
    <property type="entry name" value="MetalloPept_cat_dom_sf"/>
</dbReference>
<dbReference type="Gene3D" id="3.40.390.10">
    <property type="entry name" value="Collagenase (Catalytic Domain)"/>
    <property type="match status" value="1"/>
</dbReference>
<dbReference type="GO" id="GO:0008237">
    <property type="term" value="F:metallopeptidase activity"/>
    <property type="evidence" value="ECO:0007669"/>
    <property type="project" value="InterPro"/>
</dbReference>
<feature type="compositionally biased region" description="Pro residues" evidence="1">
    <location>
        <begin position="609"/>
        <end position="627"/>
    </location>
</feature>
<name>A0AAU7ATW9_9ACTN</name>
<reference evidence="3" key="1">
    <citation type="submission" date="2022-12" db="EMBL/GenBank/DDBJ databases">
        <title>Paraconexibacter alkalitolerans sp. nov. and Baekduia alba sp. nov., isolated from soil and emended description of the genera Paraconexibacter (Chun et al., 2020) and Baekduia (An et al., 2020).</title>
        <authorList>
            <person name="Vieira S."/>
            <person name="Huber K.J."/>
            <person name="Geppert A."/>
            <person name="Wolf J."/>
            <person name="Neumann-Schaal M."/>
            <person name="Muesken M."/>
            <person name="Overmann J."/>
        </authorList>
    </citation>
    <scope>NUCLEOTIDE SEQUENCE</scope>
    <source>
        <strain evidence="3">AEG42_29</strain>
    </source>
</reference>
<dbReference type="AlphaFoldDB" id="A0AAU7ATW9"/>
<dbReference type="EMBL" id="CP114014">
    <property type="protein sequence ID" value="XAY05145.1"/>
    <property type="molecule type" value="Genomic_DNA"/>
</dbReference>
<protein>
    <recommendedName>
        <fullName evidence="4">Bacterial Ig-like domain-containing protein</fullName>
    </recommendedName>
</protein>
<dbReference type="KEGG" id="parq:DSM112329_01989"/>
<feature type="compositionally biased region" description="Low complexity" evidence="1">
    <location>
        <begin position="584"/>
        <end position="608"/>
    </location>
</feature>
<accession>A0AAU7ATW9</accession>
<dbReference type="RefSeq" id="WP_354701663.1">
    <property type="nucleotide sequence ID" value="NZ_CP114014.1"/>
</dbReference>
<evidence type="ECO:0000313" key="3">
    <source>
        <dbReference type="EMBL" id="XAY05145.1"/>
    </source>
</evidence>
<feature type="compositionally biased region" description="Pro residues" evidence="1">
    <location>
        <begin position="558"/>
        <end position="568"/>
    </location>
</feature>
<keyword evidence="2" id="KW-0732">Signal</keyword>
<gene>
    <name evidence="3" type="ORF">DSM112329_01989</name>
</gene>
<evidence type="ECO:0008006" key="4">
    <source>
        <dbReference type="Google" id="ProtNLM"/>
    </source>
</evidence>
<evidence type="ECO:0000256" key="1">
    <source>
        <dbReference type="SAM" id="MobiDB-lite"/>
    </source>
</evidence>
<sequence length="850" mass="85628">MHARVRAATAVTVLVAGVSALGPPASASAAGPSLRAEPGALRFTDADVRGATRTVAGELVEVADDAAQRYFVETATGHLAPVDFGGATLPARARGATVRAEATPGGDVRSATLTTVSRAAPAPGPHRAYVARVDDRGDLGADDTAVKATVDAALTRWREESNGAITAFTRADFKPFSTTSDCKSGSAMFNEAATSLYSDVSFGSTSGNHLIVIGAPSCSGGVGTVGSGIGSGGRLSVNWAPTKNLTTLLHELGHNLSLGHAHACYPAGPNCTVNDYGNYYGFMGVSIVRDPPFTPAALDSFERARLGIADPDEITTVALPDGQRTRSSTYDLRARGTGSGLRGLRVTDPVTGTAYSVDWRSGGGRDALSYYASTLATYQTQFYNPGVTVAAVDSDGRTATLQAHAKPNPADGDVFGLVGGRTFTAGGMTISVASVGDKADPAATSRVGVTLTDSSVAPDTAISSGPAAGATVTTGTVGFAFAAVPADAGTGFDCRLDEGAWSACTSPRQLTGLADGPHSFAVRARDSGGRVDATPATRSFTIAPAPAPSPTQTTSTPSPTPTTTPTPTVPSGSGTSAGTGGSGTTSSPPAATPSGPSSPTGGTMTPTPTFAPTPAPAPSGAPTPSGVPTPGAAAPASLLVRPPIAQLGPAKLEVASVRIAGAGRRLTLLAPISARASGTVRVTFQTAGVTTSFVARIDAVRRRIAVDRALSAAQGRAGSGILTLTYGGDADTQPQTVRLRVARRSSGLRAGRPTIVGARLRAAGTVSPRARGSVRVQLLFEPAGGATRTLTFSAPIAGGRYRLDAALSADVQAAIAGRRGVVHSYTLFTGDVGRRIQGALASFQVLGERA</sequence>